<dbReference type="Proteomes" id="UP000297940">
    <property type="component" value="Unassembled WGS sequence"/>
</dbReference>
<reference evidence="3" key="1">
    <citation type="journal article" date="2019" name="PLoS Negl. Trop. Dis.">
        <title>Revisiting the worldwide diversity of Leptospira species in the environment.</title>
        <authorList>
            <person name="Vincent A.T."/>
            <person name="Schiettekatte O."/>
            <person name="Bourhy P."/>
            <person name="Veyrier F.J."/>
            <person name="Picardeau M."/>
        </authorList>
    </citation>
    <scope>NUCLEOTIDE SEQUENCE [LARGE SCALE GENOMIC DNA]</scope>
    <source>
        <strain evidence="3">201601298</strain>
    </source>
</reference>
<dbReference type="RefSeq" id="WP_135697133.1">
    <property type="nucleotide sequence ID" value="NZ_RQHK01000017.1"/>
</dbReference>
<evidence type="ECO:0000256" key="1">
    <source>
        <dbReference type="SAM" id="Phobius"/>
    </source>
</evidence>
<keyword evidence="3" id="KW-1185">Reference proteome</keyword>
<keyword evidence="1" id="KW-1133">Transmembrane helix</keyword>
<evidence type="ECO:0000313" key="3">
    <source>
        <dbReference type="Proteomes" id="UP000297940"/>
    </source>
</evidence>
<gene>
    <name evidence="2" type="ORF">EHR01_18625</name>
</gene>
<feature type="transmembrane region" description="Helical" evidence="1">
    <location>
        <begin position="246"/>
        <end position="263"/>
    </location>
</feature>
<feature type="transmembrane region" description="Helical" evidence="1">
    <location>
        <begin position="217"/>
        <end position="234"/>
    </location>
</feature>
<name>A0ABY2NXD2_9LEPT</name>
<feature type="transmembrane region" description="Helical" evidence="1">
    <location>
        <begin position="26"/>
        <end position="43"/>
    </location>
</feature>
<keyword evidence="1" id="KW-0472">Membrane</keyword>
<feature type="transmembrane region" description="Helical" evidence="1">
    <location>
        <begin position="321"/>
        <end position="340"/>
    </location>
</feature>
<feature type="transmembrane region" description="Helical" evidence="1">
    <location>
        <begin position="269"/>
        <end position="289"/>
    </location>
</feature>
<feature type="transmembrane region" description="Helical" evidence="1">
    <location>
        <begin position="161"/>
        <end position="183"/>
    </location>
</feature>
<comment type="caution">
    <text evidence="2">The sequence shown here is derived from an EMBL/GenBank/DDBJ whole genome shotgun (WGS) entry which is preliminary data.</text>
</comment>
<organism evidence="2 3">
    <name type="scientific">Leptospira mtsangambouensis</name>
    <dbReference type="NCBI Taxonomy" id="2484912"/>
    <lineage>
        <taxon>Bacteria</taxon>
        <taxon>Pseudomonadati</taxon>
        <taxon>Spirochaetota</taxon>
        <taxon>Spirochaetia</taxon>
        <taxon>Leptospirales</taxon>
        <taxon>Leptospiraceae</taxon>
        <taxon>Leptospira</taxon>
    </lineage>
</organism>
<proteinExistence type="predicted"/>
<accession>A0ABY2NXD2</accession>
<dbReference type="EMBL" id="RQHK01000017">
    <property type="protein sequence ID" value="TGM73212.1"/>
    <property type="molecule type" value="Genomic_DNA"/>
</dbReference>
<dbReference type="Pfam" id="PF09852">
    <property type="entry name" value="DUF2079"/>
    <property type="match status" value="1"/>
</dbReference>
<protein>
    <submittedName>
        <fullName evidence="2">DUF2079 domain-containing protein</fullName>
    </submittedName>
</protein>
<feature type="transmembrane region" description="Helical" evidence="1">
    <location>
        <begin position="195"/>
        <end position="211"/>
    </location>
</feature>
<feature type="transmembrane region" description="Helical" evidence="1">
    <location>
        <begin position="71"/>
        <end position="92"/>
    </location>
</feature>
<dbReference type="InterPro" id="IPR018650">
    <property type="entry name" value="STSV1_Orf64"/>
</dbReference>
<feature type="transmembrane region" description="Helical" evidence="1">
    <location>
        <begin position="377"/>
        <end position="401"/>
    </location>
</feature>
<sequence>MVYLFFLLSLVSPFLFISPKNFHAPFQKGVFLFLFFLTILNFWKEKKTKSEAKPNYSTTNIGLLSDKQITILPYLLFASCIFFFITSTYHAFHLTKSLADAFLFQDADYIGISDILLAISRGEGFTSGYYSPSGEGSYLHHHFAPGMFVLTPFVSWVPERWGLAVAVFFVYQLTTILWIFWAYQISKHHLKEKGIKFLTFWVLLTNQLYLYRIGSSFHFEVLVLVFGLFFFYVWEQREKIQKGPFRCPWIYHSVLALAIVLYLSQKEDIGIYLLLFFLPTVFGISYNLWKKKKNENRDAQQSNGSVRGNSQEETTIRSLTLVYSIIFVWLGFVFFIYPMFGDRTKSVSWTQTLTQEYHSAFKQVTGAKKSFQIFLELIISGGLGIFQMIPEVIGIGLIYATHIFSSRPWHHEVYTYYSYSLVPFLLYSGILWIRSEKKINLSFAFLILTCLFWKNSLDGNFPLDSRIESPWKNPTIQKEIHSDLKEANLTLISTHKGPIFGEPEEKPNPKNPTYPNELLDLKENANRILVFAQYNLSFYITDKTTTYPLEQIKNSSSICKKANVCYVVIAPEFTDEILWPKSRILEYKKELETQKGVSVWKGKQMEVWKLPQRNKS</sequence>
<feature type="transmembrane region" description="Helical" evidence="1">
    <location>
        <begin position="413"/>
        <end position="433"/>
    </location>
</feature>
<keyword evidence="1" id="KW-0812">Transmembrane</keyword>
<evidence type="ECO:0000313" key="2">
    <source>
        <dbReference type="EMBL" id="TGM73212.1"/>
    </source>
</evidence>